<dbReference type="InterPro" id="IPR005467">
    <property type="entry name" value="His_kinase_dom"/>
</dbReference>
<dbReference type="InterPro" id="IPR008207">
    <property type="entry name" value="Sig_transdc_His_kin_Hpt_dom"/>
</dbReference>
<evidence type="ECO:0000313" key="8">
    <source>
        <dbReference type="EMBL" id="SMF61951.1"/>
    </source>
</evidence>
<keyword evidence="5" id="KW-1133">Transmembrane helix</keyword>
<dbReference type="InterPro" id="IPR051315">
    <property type="entry name" value="Bact_Chemotaxis_CheA"/>
</dbReference>
<dbReference type="SMART" id="SM00387">
    <property type="entry name" value="HATPase_c"/>
    <property type="match status" value="1"/>
</dbReference>
<dbReference type="SUPFAM" id="SSF55781">
    <property type="entry name" value="GAF domain-like"/>
    <property type="match status" value="1"/>
</dbReference>
<dbReference type="InterPro" id="IPR036890">
    <property type="entry name" value="HATPase_C_sf"/>
</dbReference>
<protein>
    <recommendedName>
        <fullName evidence="2">histidine kinase</fullName>
        <ecNumber evidence="2">2.7.13.3</ecNumber>
    </recommendedName>
</protein>
<accession>A0A1Y6CLJ7</accession>
<reference evidence="9" key="1">
    <citation type="submission" date="2017-04" db="EMBL/GenBank/DDBJ databases">
        <authorList>
            <person name="Varghese N."/>
            <person name="Submissions S."/>
        </authorList>
    </citation>
    <scope>NUCLEOTIDE SEQUENCE [LARGE SCALE GENOMIC DNA]</scope>
    <source>
        <strain evidence="9">RKEM611</strain>
    </source>
</reference>
<dbReference type="SUPFAM" id="SSF55874">
    <property type="entry name" value="ATPase domain of HSP90 chaperone/DNA topoisomerase II/histidine kinase"/>
    <property type="match status" value="1"/>
</dbReference>
<name>A0A1Y6CLJ7_9BACT</name>
<dbReference type="SUPFAM" id="SSF47226">
    <property type="entry name" value="Histidine-containing phosphotransfer domain, HPT domain"/>
    <property type="match status" value="1"/>
</dbReference>
<dbReference type="Gene3D" id="1.20.120.160">
    <property type="entry name" value="HPT domain"/>
    <property type="match status" value="1"/>
</dbReference>
<dbReference type="Gene3D" id="3.30.450.20">
    <property type="entry name" value="PAS domain"/>
    <property type="match status" value="1"/>
</dbReference>
<keyword evidence="5" id="KW-0812">Transmembrane</keyword>
<gene>
    <name evidence="8" type="ORF">SAMN06296036_1218</name>
</gene>
<dbReference type="InterPro" id="IPR004358">
    <property type="entry name" value="Sig_transdc_His_kin-like_C"/>
</dbReference>
<keyword evidence="3" id="KW-0597">Phosphoprotein</keyword>
<feature type="transmembrane region" description="Helical" evidence="5">
    <location>
        <begin position="21"/>
        <end position="38"/>
    </location>
</feature>
<dbReference type="Pfam" id="PF07695">
    <property type="entry name" value="7TMR-DISM_7TM"/>
    <property type="match status" value="1"/>
</dbReference>
<dbReference type="PANTHER" id="PTHR43395">
    <property type="entry name" value="SENSOR HISTIDINE KINASE CHEA"/>
    <property type="match status" value="1"/>
</dbReference>
<evidence type="ECO:0000256" key="3">
    <source>
        <dbReference type="PROSITE-ProRule" id="PRU00110"/>
    </source>
</evidence>
<keyword evidence="9" id="KW-1185">Reference proteome</keyword>
<dbReference type="Gene3D" id="3.30.565.10">
    <property type="entry name" value="Histidine kinase-like ATPase, C-terminal domain"/>
    <property type="match status" value="1"/>
</dbReference>
<dbReference type="Pfam" id="PF02518">
    <property type="entry name" value="HATPase_c"/>
    <property type="match status" value="1"/>
</dbReference>
<dbReference type="PANTHER" id="PTHR43395:SF10">
    <property type="entry name" value="CHEMOTAXIS PROTEIN CHEA"/>
    <property type="match status" value="1"/>
</dbReference>
<evidence type="ECO:0000313" key="9">
    <source>
        <dbReference type="Proteomes" id="UP000192907"/>
    </source>
</evidence>
<sequence>MSIYLFQYHFLGIKKYRKITNFYYFLIALNLSFFVMAFNTELSIAQRVGFFTGFHCGFVSFSVAVYLAVVKKNRQAIFFAIAWTGFLLIIALGGASSLAALDISPTDTAKASQFASAMEAILLSLGLADRINMMKKAQLEQSQKIISGLEKIGTLKQRLEAVLISTKSMTETKDSESALAAASQSIQAELRSIGIKSIVFEELAKDGSSHIKTLAGDPAIASNVSVQAKTFTAEEHRVIAPINWKGHNFGTMTVYFTPESQDVQDEDLFFLENTTQSLALALQNIYYQDNLKHLVDERTAELKTALVQVEDRQRKVDDILQNIEQGIFTIDAETNIGDEYSTHLLDIFKVNSTDMKTMQFEDLIFRQTRITGDQKSLAMESIRAAIGNEDLYWDVNSHHFPDKVVKVFERDKRHIELEYKPLCKDDHVDQIMVVAKDITDKIKLEEKLQEEEEKKQEFLNILSRLVSLDKHSLNGFFVEGEKIIVLVNDNLSGTFNESTVFRALHTLKGLSRAMKFSQLAEAIHICEGELVSSEHSSQEKASYLRPKFKAVEDTFHSFFQVYNQVFGTEMDDLSSWNLMQFVAEMVHDRIESIRAAGTTLEDIAVRDQVVHWNMEIVSELRHILIHLINNSIDHGYLLPREKNGFTRAIKMSLVAYCKGDDIIITLEDHGFGIDEEKVLQKAKERGLTIGKEDALNVIFDDGFSTSEKATMTSGRGVGLSAVKEKVDGLGGHIDVESTLGRGTKFLIRIPKALAVDLDNSLVS</sequence>
<organism evidence="8 9">
    <name type="scientific">Pseudobacteriovorax antillogorgiicola</name>
    <dbReference type="NCBI Taxonomy" id="1513793"/>
    <lineage>
        <taxon>Bacteria</taxon>
        <taxon>Pseudomonadati</taxon>
        <taxon>Bdellovibrionota</taxon>
        <taxon>Oligoflexia</taxon>
        <taxon>Oligoflexales</taxon>
        <taxon>Pseudobacteriovoracaceae</taxon>
        <taxon>Pseudobacteriovorax</taxon>
    </lineage>
</organism>
<feature type="modified residue" description="Phosphohistidine" evidence="3">
    <location>
        <position position="505"/>
    </location>
</feature>
<proteinExistence type="predicted"/>
<feature type="domain" description="Histidine kinase" evidence="6">
    <location>
        <begin position="619"/>
        <end position="753"/>
    </location>
</feature>
<dbReference type="InterPro" id="IPR011623">
    <property type="entry name" value="7TMR_DISM_rcpt_extracell_dom1"/>
</dbReference>
<keyword evidence="4" id="KW-0175">Coiled coil</keyword>
<dbReference type="EC" id="2.7.13.3" evidence="2"/>
<feature type="transmembrane region" description="Helical" evidence="5">
    <location>
        <begin position="50"/>
        <end position="69"/>
    </location>
</feature>
<feature type="transmembrane region" description="Helical" evidence="5">
    <location>
        <begin position="76"/>
        <end position="99"/>
    </location>
</feature>
<comment type="catalytic activity">
    <reaction evidence="1">
        <text>ATP + protein L-histidine = ADP + protein N-phospho-L-histidine.</text>
        <dbReference type="EC" id="2.7.13.3"/>
    </reaction>
</comment>
<dbReference type="InterPro" id="IPR003594">
    <property type="entry name" value="HATPase_dom"/>
</dbReference>
<feature type="domain" description="HPt" evidence="7">
    <location>
        <begin position="465"/>
        <end position="558"/>
    </location>
</feature>
<keyword evidence="5" id="KW-0472">Membrane</keyword>
<evidence type="ECO:0000256" key="4">
    <source>
        <dbReference type="SAM" id="Coils"/>
    </source>
</evidence>
<evidence type="ECO:0000256" key="2">
    <source>
        <dbReference type="ARBA" id="ARBA00012438"/>
    </source>
</evidence>
<dbReference type="Proteomes" id="UP000192907">
    <property type="component" value="Unassembled WGS sequence"/>
</dbReference>
<dbReference type="PRINTS" id="PR00344">
    <property type="entry name" value="BCTRLSENSOR"/>
</dbReference>
<dbReference type="EMBL" id="FWZT01000021">
    <property type="protein sequence ID" value="SMF61951.1"/>
    <property type="molecule type" value="Genomic_DNA"/>
</dbReference>
<evidence type="ECO:0000256" key="1">
    <source>
        <dbReference type="ARBA" id="ARBA00000085"/>
    </source>
</evidence>
<feature type="coiled-coil region" evidence="4">
    <location>
        <begin position="434"/>
        <end position="461"/>
    </location>
</feature>
<evidence type="ECO:0000256" key="5">
    <source>
        <dbReference type="SAM" id="Phobius"/>
    </source>
</evidence>
<dbReference type="AlphaFoldDB" id="A0A1Y6CLJ7"/>
<evidence type="ECO:0000259" key="6">
    <source>
        <dbReference type="PROSITE" id="PS50109"/>
    </source>
</evidence>
<evidence type="ECO:0000259" key="7">
    <source>
        <dbReference type="PROSITE" id="PS50894"/>
    </source>
</evidence>
<dbReference type="PROSITE" id="PS50109">
    <property type="entry name" value="HIS_KIN"/>
    <property type="match status" value="1"/>
</dbReference>
<dbReference type="PROSITE" id="PS50894">
    <property type="entry name" value="HPT"/>
    <property type="match status" value="1"/>
</dbReference>
<dbReference type="GO" id="GO:0000155">
    <property type="term" value="F:phosphorelay sensor kinase activity"/>
    <property type="evidence" value="ECO:0007669"/>
    <property type="project" value="UniProtKB-ARBA"/>
</dbReference>
<dbReference type="InterPro" id="IPR036641">
    <property type="entry name" value="HPT_dom_sf"/>
</dbReference>
<dbReference type="STRING" id="1513793.SAMN06296036_1218"/>